<dbReference type="PROSITE" id="PS00028">
    <property type="entry name" value="ZINC_FINGER_C2H2_1"/>
    <property type="match status" value="1"/>
</dbReference>
<evidence type="ECO:0000256" key="3">
    <source>
        <dbReference type="ARBA" id="ARBA00022771"/>
    </source>
</evidence>
<dbReference type="FunFam" id="3.30.160.60:FF:000340">
    <property type="entry name" value="zinc finger protein 473 isoform X1"/>
    <property type="match status" value="1"/>
</dbReference>
<keyword evidence="8" id="KW-1185">Reference proteome</keyword>
<keyword evidence="1" id="KW-0479">Metal-binding</keyword>
<keyword evidence="4" id="KW-0862">Zinc</keyword>
<gene>
    <name evidence="7" type="ORF">PMAYCL1PPCAC_08099</name>
</gene>
<proteinExistence type="predicted"/>
<dbReference type="InterPro" id="IPR036236">
    <property type="entry name" value="Znf_C2H2_sf"/>
</dbReference>
<evidence type="ECO:0000313" key="7">
    <source>
        <dbReference type="EMBL" id="GMR37904.1"/>
    </source>
</evidence>
<dbReference type="Proteomes" id="UP001328107">
    <property type="component" value="Unassembled WGS sequence"/>
</dbReference>
<dbReference type="GO" id="GO:0005634">
    <property type="term" value="C:nucleus"/>
    <property type="evidence" value="ECO:0007669"/>
    <property type="project" value="UniProtKB-ARBA"/>
</dbReference>
<dbReference type="Gene3D" id="3.30.160.60">
    <property type="entry name" value="Classic Zinc Finger"/>
    <property type="match status" value="1"/>
</dbReference>
<dbReference type="PROSITE" id="PS50157">
    <property type="entry name" value="ZINC_FINGER_C2H2_2"/>
    <property type="match status" value="1"/>
</dbReference>
<evidence type="ECO:0000313" key="8">
    <source>
        <dbReference type="Proteomes" id="UP001328107"/>
    </source>
</evidence>
<feature type="non-terminal residue" evidence="7">
    <location>
        <position position="1"/>
    </location>
</feature>
<evidence type="ECO:0000256" key="1">
    <source>
        <dbReference type="ARBA" id="ARBA00022723"/>
    </source>
</evidence>
<comment type="caution">
    <text evidence="7">The sequence shown here is derived from an EMBL/GenBank/DDBJ whole genome shotgun (WGS) entry which is preliminary data.</text>
</comment>
<feature type="domain" description="C2H2-type" evidence="6">
    <location>
        <begin position="24"/>
        <end position="51"/>
    </location>
</feature>
<dbReference type="GO" id="GO:0008270">
    <property type="term" value="F:zinc ion binding"/>
    <property type="evidence" value="ECO:0007669"/>
    <property type="project" value="UniProtKB-KW"/>
</dbReference>
<reference evidence="8" key="1">
    <citation type="submission" date="2022-10" db="EMBL/GenBank/DDBJ databases">
        <title>Genome assembly of Pristionchus species.</title>
        <authorList>
            <person name="Yoshida K."/>
            <person name="Sommer R.J."/>
        </authorList>
    </citation>
    <scope>NUCLEOTIDE SEQUENCE [LARGE SCALE GENOMIC DNA]</scope>
    <source>
        <strain evidence="8">RS5460</strain>
    </source>
</reference>
<keyword evidence="2" id="KW-0677">Repeat</keyword>
<evidence type="ECO:0000256" key="5">
    <source>
        <dbReference type="PROSITE-ProRule" id="PRU00042"/>
    </source>
</evidence>
<protein>
    <recommendedName>
        <fullName evidence="6">C2H2-type domain-containing protein</fullName>
    </recommendedName>
</protein>
<keyword evidence="3 5" id="KW-0863">Zinc-finger</keyword>
<dbReference type="SUPFAM" id="SSF57667">
    <property type="entry name" value="beta-beta-alpha zinc fingers"/>
    <property type="match status" value="1"/>
</dbReference>
<feature type="non-terminal residue" evidence="7">
    <location>
        <position position="68"/>
    </location>
</feature>
<dbReference type="AlphaFoldDB" id="A0AAN4ZE71"/>
<evidence type="ECO:0000256" key="4">
    <source>
        <dbReference type="ARBA" id="ARBA00022833"/>
    </source>
</evidence>
<evidence type="ECO:0000256" key="2">
    <source>
        <dbReference type="ARBA" id="ARBA00022737"/>
    </source>
</evidence>
<dbReference type="EMBL" id="BTRK01000002">
    <property type="protein sequence ID" value="GMR37904.1"/>
    <property type="molecule type" value="Genomic_DNA"/>
</dbReference>
<accession>A0AAN4ZE71</accession>
<organism evidence="7 8">
    <name type="scientific">Pristionchus mayeri</name>
    <dbReference type="NCBI Taxonomy" id="1317129"/>
    <lineage>
        <taxon>Eukaryota</taxon>
        <taxon>Metazoa</taxon>
        <taxon>Ecdysozoa</taxon>
        <taxon>Nematoda</taxon>
        <taxon>Chromadorea</taxon>
        <taxon>Rhabditida</taxon>
        <taxon>Rhabditina</taxon>
        <taxon>Diplogasteromorpha</taxon>
        <taxon>Diplogasteroidea</taxon>
        <taxon>Neodiplogasteridae</taxon>
        <taxon>Pristionchus</taxon>
    </lineage>
</organism>
<name>A0AAN4ZE71_9BILA</name>
<sequence length="68" mass="7750">DLKRHSLTHIDENDPELAALKRPHCCDICGRSFSIISNMENHKKTHFGNINPEEAVLKCPFKCEKCGE</sequence>
<dbReference type="InterPro" id="IPR013087">
    <property type="entry name" value="Znf_C2H2_type"/>
</dbReference>
<evidence type="ECO:0000259" key="6">
    <source>
        <dbReference type="PROSITE" id="PS50157"/>
    </source>
</evidence>